<dbReference type="EMBL" id="BAAAYG010000018">
    <property type="protein sequence ID" value="GAA3288430.1"/>
    <property type="molecule type" value="Genomic_DNA"/>
</dbReference>
<dbReference type="Pfam" id="PF10099">
    <property type="entry name" value="RskA_C"/>
    <property type="match status" value="1"/>
</dbReference>
<dbReference type="RefSeq" id="WP_344722299.1">
    <property type="nucleotide sequence ID" value="NZ_BAAAYG010000018.1"/>
</dbReference>
<evidence type="ECO:0000313" key="6">
    <source>
        <dbReference type="Proteomes" id="UP001501736"/>
    </source>
</evidence>
<accession>A0ABP6RMW4</accession>
<organism evidence="5 6">
    <name type="scientific">Nesterenkonia halobia</name>
    <dbReference type="NCBI Taxonomy" id="37922"/>
    <lineage>
        <taxon>Bacteria</taxon>
        <taxon>Bacillati</taxon>
        <taxon>Actinomycetota</taxon>
        <taxon>Actinomycetes</taxon>
        <taxon>Micrococcales</taxon>
        <taxon>Micrococcaceae</taxon>
        <taxon>Nesterenkonia</taxon>
    </lineage>
</organism>
<feature type="transmembrane region" description="Helical" evidence="3">
    <location>
        <begin position="110"/>
        <end position="132"/>
    </location>
</feature>
<dbReference type="Proteomes" id="UP001501736">
    <property type="component" value="Unassembled WGS sequence"/>
</dbReference>
<evidence type="ECO:0000256" key="3">
    <source>
        <dbReference type="SAM" id="Phobius"/>
    </source>
</evidence>
<feature type="coiled-coil region" evidence="1">
    <location>
        <begin position="131"/>
        <end position="161"/>
    </location>
</feature>
<evidence type="ECO:0000256" key="2">
    <source>
        <dbReference type="SAM" id="MobiDB-lite"/>
    </source>
</evidence>
<feature type="domain" description="Anti-sigma K factor RskA C-terminal" evidence="4">
    <location>
        <begin position="115"/>
        <end position="257"/>
    </location>
</feature>
<evidence type="ECO:0000259" key="4">
    <source>
        <dbReference type="Pfam" id="PF10099"/>
    </source>
</evidence>
<keyword evidence="3" id="KW-0472">Membrane</keyword>
<keyword evidence="1" id="KW-0175">Coiled coil</keyword>
<gene>
    <name evidence="5" type="ORF">GCM10020260_26950</name>
</gene>
<dbReference type="InterPro" id="IPR051474">
    <property type="entry name" value="Anti-sigma-K/W_factor"/>
</dbReference>
<dbReference type="InterPro" id="IPR018764">
    <property type="entry name" value="RskA_C"/>
</dbReference>
<keyword evidence="3" id="KW-0812">Transmembrane</keyword>
<reference evidence="6" key="1">
    <citation type="journal article" date="2019" name="Int. J. Syst. Evol. Microbiol.">
        <title>The Global Catalogue of Microorganisms (GCM) 10K type strain sequencing project: providing services to taxonomists for standard genome sequencing and annotation.</title>
        <authorList>
            <consortium name="The Broad Institute Genomics Platform"/>
            <consortium name="The Broad Institute Genome Sequencing Center for Infectious Disease"/>
            <person name="Wu L."/>
            <person name="Ma J."/>
        </authorList>
    </citation>
    <scope>NUCLEOTIDE SEQUENCE [LARGE SCALE GENOMIC DNA]</scope>
    <source>
        <strain evidence="6">JCM 11483</strain>
    </source>
</reference>
<feature type="compositionally biased region" description="Basic and acidic residues" evidence="2">
    <location>
        <begin position="82"/>
        <end position="91"/>
    </location>
</feature>
<feature type="region of interest" description="Disordered" evidence="2">
    <location>
        <begin position="74"/>
        <end position="103"/>
    </location>
</feature>
<evidence type="ECO:0000256" key="1">
    <source>
        <dbReference type="SAM" id="Coils"/>
    </source>
</evidence>
<feature type="region of interest" description="Disordered" evidence="2">
    <location>
        <begin position="239"/>
        <end position="262"/>
    </location>
</feature>
<keyword evidence="6" id="KW-1185">Reference proteome</keyword>
<dbReference type="PANTHER" id="PTHR37461:SF1">
    <property type="entry name" value="ANTI-SIGMA-K FACTOR RSKA"/>
    <property type="match status" value="1"/>
</dbReference>
<dbReference type="PANTHER" id="PTHR37461">
    <property type="entry name" value="ANTI-SIGMA-K FACTOR RSKA"/>
    <property type="match status" value="1"/>
</dbReference>
<comment type="caution">
    <text evidence="5">The sequence shown here is derived from an EMBL/GenBank/DDBJ whole genome shotgun (WGS) entry which is preliminary data.</text>
</comment>
<evidence type="ECO:0000313" key="5">
    <source>
        <dbReference type="EMBL" id="GAA3288430.1"/>
    </source>
</evidence>
<proteinExistence type="predicted"/>
<keyword evidence="3" id="KW-1133">Transmembrane helix</keyword>
<protein>
    <recommendedName>
        <fullName evidence="4">Anti-sigma K factor RskA C-terminal domain-containing protein</fullName>
    </recommendedName>
</protein>
<sequence length="262" mass="27540">MDADREYLAAGLVLGGLSDAEQAEAARLRDQDESFREEVVSFEETMGLLAATDEPVAPSEDAEHAILAIPGTMEQAASPRGEAQEERHADGAGDAPVSGAGAGTPRRGPAVLFALAASVLLLVAVVLGGVALDAHQDRQDLQAQMEEMESQRQQVESLLGAPDLDTRRMETPDGAQVTLSYSVEQQAMMVMPHQVEDPGESEDLQMWIIDEDGAHDAGLMSAQGPSMVTGQDFGDSATFGVTVEPEGGSPQPTSDPVMAAEL</sequence>
<name>A0ABP6RMW4_9MICC</name>